<proteinExistence type="predicted"/>
<organism evidence="1 2">
    <name type="scientific">Brumicola pallidula DSM 14239 = ACAM 615</name>
    <dbReference type="NCBI Taxonomy" id="1121922"/>
    <lineage>
        <taxon>Bacteria</taxon>
        <taxon>Pseudomonadati</taxon>
        <taxon>Pseudomonadota</taxon>
        <taxon>Gammaproteobacteria</taxon>
        <taxon>Alteromonadales</taxon>
        <taxon>Alteromonadaceae</taxon>
        <taxon>Brumicola</taxon>
    </lineage>
</organism>
<dbReference type="Gene3D" id="2.60.40.10">
    <property type="entry name" value="Immunoglobulins"/>
    <property type="match status" value="1"/>
</dbReference>
<sequence>MICTLGLLKPAIADTQDDYFDNMITLKVGRYLKLEFYEVKSDFDGGIYLDINDFLAMTELSQYSQLTIEGGNIHLHMAGSLFDDTKARHISKEVKNLNIIIVNERLYFDEQAISDLFPLKSIKWLPESYTLAIIPDFNLPLDYQVAAQKRKRAIEEDKNSQENLQQTDFFMPKDRRLVDLGMLKLRYDIDDISTYFKNGAQQDKGDVEAEYSSQLLYGDFNIRHNIYATGELEDISLKYPYIFKDKTVTIGDSFIQKNDILGYNTRIRGLSVSDNDYTVSRSGRDVTIRGEAPRNAMVEVYQNGKVADYQRIEGSEYQFTLEMRSNNDAFKIKIYDRNGVLLEDRVVNVMQGRDFLSQGEWDYNFFYGQNPQGENKAWDDQKFGIAYGVTNNLTYAFDYYDTRNEDKLYQYGKHMAGYRFSNLFVPLVTKVSYYDSLLDDSEGYIGEIKSELFSHKLSYSYERYSHQLAQDENKDSYQEAEMSGNYGRSDYFFRFSSKKYQDRTENIYDSGLSYDVSKAIRINVDLGKTVRNQNERQSNYTGEIGLDYNQGDFTYNVDASYDQRRDAKWQYTARLRKRLRQDSNYAYQLEVSYDESDDVRLEMSFEYKFNDFLKTDANYRSNREKQYKVRASYETVINLKKPLVANNAKYPDSGYVEGTIFIDKNANGKKDNDEEPLVGVGVGIGQNKVKTNSAGIFYLSDVKPYRSNKLLYDYSGIMLDPTLTADSDQTITLLPASGKKISVGLVPLSLIMGSILLPETEDKITKKFFSYVEIVVEKNNEYYTSITPEYDGFYVLQDLKPGKYKLKINYLGSETITLEEEILSVVVLSGETGDFYEGLDFTVSEIKK</sequence>
<dbReference type="AlphaFoldDB" id="K6YD84"/>
<name>K6YD84_9ALTE</name>
<protein>
    <submittedName>
        <fullName evidence="1">Uncharacterized protein</fullName>
    </submittedName>
</protein>
<evidence type="ECO:0000313" key="2">
    <source>
        <dbReference type="Proteomes" id="UP000006251"/>
    </source>
</evidence>
<gene>
    <name evidence="1" type="ORF">GPAL_3864</name>
</gene>
<keyword evidence="2" id="KW-1185">Reference proteome</keyword>
<dbReference type="InterPro" id="IPR013783">
    <property type="entry name" value="Ig-like_fold"/>
</dbReference>
<dbReference type="STRING" id="1121922.GCA_000428905_03580"/>
<comment type="caution">
    <text evidence="1">The sequence shown here is derived from an EMBL/GenBank/DDBJ whole genome shotgun (WGS) entry which is preliminary data.</text>
</comment>
<dbReference type="EMBL" id="BAEQ01000066">
    <property type="protein sequence ID" value="GAC30704.1"/>
    <property type="molecule type" value="Genomic_DNA"/>
</dbReference>
<dbReference type="Proteomes" id="UP000006251">
    <property type="component" value="Unassembled WGS sequence"/>
</dbReference>
<accession>K6YD84</accession>
<reference evidence="2" key="1">
    <citation type="journal article" date="2014" name="Environ. Microbiol.">
        <title>Comparative genomics of the marine bacterial genus Glaciecola reveals the high degree of genomic diversity and genomic characteristic for cold adaptation.</title>
        <authorList>
            <person name="Qin Q.L."/>
            <person name="Xie B.B."/>
            <person name="Yu Y."/>
            <person name="Shu Y.L."/>
            <person name="Rong J.C."/>
            <person name="Zhang Y.J."/>
            <person name="Zhao D.L."/>
            <person name="Chen X.L."/>
            <person name="Zhang X.Y."/>
            <person name="Chen B."/>
            <person name="Zhou B.C."/>
            <person name="Zhang Y.Z."/>
        </authorList>
    </citation>
    <scope>NUCLEOTIDE SEQUENCE [LARGE SCALE GENOMIC DNA]</scope>
    <source>
        <strain evidence="2">ACAM 615</strain>
    </source>
</reference>
<evidence type="ECO:0000313" key="1">
    <source>
        <dbReference type="EMBL" id="GAC30704.1"/>
    </source>
</evidence>